<organism evidence="1 2">
    <name type="scientific">Aequorivita antarctica</name>
    <dbReference type="NCBI Taxonomy" id="153266"/>
    <lineage>
        <taxon>Bacteria</taxon>
        <taxon>Pseudomonadati</taxon>
        <taxon>Bacteroidota</taxon>
        <taxon>Flavobacteriia</taxon>
        <taxon>Flavobacteriales</taxon>
        <taxon>Flavobacteriaceae</taxon>
        <taxon>Aequorivita</taxon>
    </lineage>
</organism>
<dbReference type="RefSeq" id="WP_111845847.1">
    <property type="nucleotide sequence ID" value="NZ_UEGI01000028.1"/>
</dbReference>
<gene>
    <name evidence="1" type="ORF">ESU54_17680</name>
</gene>
<sequence>MFYKKELRELVEDYGGGRGKKNAKSQFFYDCAKKILREFDLKAYSEIEMFAEYLKEVGKNTSAHHHTGLEPIPDQKT</sequence>
<dbReference type="EMBL" id="VORT01000049">
    <property type="protein sequence ID" value="TXD71114.1"/>
    <property type="molecule type" value="Genomic_DNA"/>
</dbReference>
<protein>
    <submittedName>
        <fullName evidence="1">Uncharacterized protein</fullName>
    </submittedName>
</protein>
<name>A0A5C6YUA5_9FLAO</name>
<proteinExistence type="predicted"/>
<accession>A0A5C6YUA5</accession>
<keyword evidence="2" id="KW-1185">Reference proteome</keyword>
<dbReference type="Proteomes" id="UP000321497">
    <property type="component" value="Unassembled WGS sequence"/>
</dbReference>
<dbReference type="AlphaFoldDB" id="A0A5C6YUA5"/>
<evidence type="ECO:0000313" key="1">
    <source>
        <dbReference type="EMBL" id="TXD71114.1"/>
    </source>
</evidence>
<evidence type="ECO:0000313" key="2">
    <source>
        <dbReference type="Proteomes" id="UP000321497"/>
    </source>
</evidence>
<comment type="caution">
    <text evidence="1">The sequence shown here is derived from an EMBL/GenBank/DDBJ whole genome shotgun (WGS) entry which is preliminary data.</text>
</comment>
<reference evidence="1 2" key="1">
    <citation type="submission" date="2019-08" db="EMBL/GenBank/DDBJ databases">
        <title>Genome of Aequorivita antarctica SW49 (type strain).</title>
        <authorList>
            <person name="Bowman J.P."/>
        </authorList>
    </citation>
    <scope>NUCLEOTIDE SEQUENCE [LARGE SCALE GENOMIC DNA]</scope>
    <source>
        <strain evidence="1 2">SW49</strain>
    </source>
</reference>